<keyword evidence="4 5" id="KW-0472">Membrane</keyword>
<dbReference type="Gene3D" id="1.20.1250.20">
    <property type="entry name" value="MFS general substrate transporter like domains"/>
    <property type="match status" value="1"/>
</dbReference>
<accession>A0A146LNY7</accession>
<dbReference type="PROSITE" id="PS50850">
    <property type="entry name" value="MFS"/>
    <property type="match status" value="1"/>
</dbReference>
<sequence>MAYDDVLISLGQFGRYQKRINLLLCLPAISCALHKLAGVFLQARVPHRCAREGEDANATFFDRTDEAVCNLTSIYGNETVQHCAKWLYNTDQYASTTTSEFDLVCDRAWLRATGDALLMVGVMLGSIVFGHLSDSLGRKPVFFVSLVLQVVFGFITAIVPNVWGFMISRMIVGATTSGVFLVAYVIGLEMVGPSKRILCGVVFQLFFTAGFILTAGFAYFIRDWRTLQIAITIPGIAFFCYWWFIPESVRWQLTKGRTEQAKKTLRAVAKENGKKVAEEMLEQLCQQTEAERKEAGQQSASVLELFKFPNLAKKSVIIFFLWFVNSATYYGLSWNTSNLGGNDYVNFIISGLVEVPAYSLLLFTLDRWGRKPVVCGAMLISGSCLIISGFIPKSYLWLQITFAMMGKLAITSSYGAIYVWTTEQFPTVIRNAGLGAASTFARVGGIMAPYVNIMAEIYIPLPMIVFGVMAFVSGATALILPETLGADLPATIADGEKFGKIKKEKPIKPEEGVTLNDMKESA</sequence>
<dbReference type="CDD" id="cd17317">
    <property type="entry name" value="MFS_SLC22"/>
    <property type="match status" value="1"/>
</dbReference>
<keyword evidence="2 5" id="KW-0812">Transmembrane</keyword>
<proteinExistence type="predicted"/>
<feature type="transmembrane region" description="Helical" evidence="5">
    <location>
        <begin position="372"/>
        <end position="391"/>
    </location>
</feature>
<feature type="transmembrane region" description="Helical" evidence="5">
    <location>
        <begin position="457"/>
        <end position="480"/>
    </location>
</feature>
<dbReference type="InterPro" id="IPR005829">
    <property type="entry name" value="Sugar_transporter_CS"/>
</dbReference>
<evidence type="ECO:0000256" key="4">
    <source>
        <dbReference type="ARBA" id="ARBA00023136"/>
    </source>
</evidence>
<evidence type="ECO:0000259" key="6">
    <source>
        <dbReference type="PROSITE" id="PS50850"/>
    </source>
</evidence>
<dbReference type="Pfam" id="PF00083">
    <property type="entry name" value="Sugar_tr"/>
    <property type="match status" value="1"/>
</dbReference>
<organism evidence="7">
    <name type="scientific">Lygus hesperus</name>
    <name type="common">Western plant bug</name>
    <dbReference type="NCBI Taxonomy" id="30085"/>
    <lineage>
        <taxon>Eukaryota</taxon>
        <taxon>Metazoa</taxon>
        <taxon>Ecdysozoa</taxon>
        <taxon>Arthropoda</taxon>
        <taxon>Hexapoda</taxon>
        <taxon>Insecta</taxon>
        <taxon>Pterygota</taxon>
        <taxon>Neoptera</taxon>
        <taxon>Paraneoptera</taxon>
        <taxon>Hemiptera</taxon>
        <taxon>Heteroptera</taxon>
        <taxon>Panheteroptera</taxon>
        <taxon>Cimicomorpha</taxon>
        <taxon>Miridae</taxon>
        <taxon>Mirini</taxon>
        <taxon>Lygus</taxon>
    </lineage>
</organism>
<evidence type="ECO:0000256" key="1">
    <source>
        <dbReference type="ARBA" id="ARBA00004141"/>
    </source>
</evidence>
<evidence type="ECO:0000256" key="5">
    <source>
        <dbReference type="SAM" id="Phobius"/>
    </source>
</evidence>
<feature type="transmembrane region" description="Helical" evidence="5">
    <location>
        <begin position="141"/>
        <end position="160"/>
    </location>
</feature>
<dbReference type="InterPro" id="IPR005828">
    <property type="entry name" value="MFS_sugar_transport-like"/>
</dbReference>
<evidence type="ECO:0000256" key="2">
    <source>
        <dbReference type="ARBA" id="ARBA00022692"/>
    </source>
</evidence>
<dbReference type="GO" id="GO:0016020">
    <property type="term" value="C:membrane"/>
    <property type="evidence" value="ECO:0007669"/>
    <property type="project" value="UniProtKB-SubCell"/>
</dbReference>
<feature type="domain" description="Major facilitator superfamily (MFS) profile" evidence="6">
    <location>
        <begin position="1"/>
        <end position="485"/>
    </location>
</feature>
<comment type="subcellular location">
    <subcellularLocation>
        <location evidence="1">Membrane</location>
        <topology evidence="1">Multi-pass membrane protein</topology>
    </subcellularLocation>
</comment>
<feature type="transmembrane region" description="Helical" evidence="5">
    <location>
        <begin position="227"/>
        <end position="245"/>
    </location>
</feature>
<evidence type="ECO:0000256" key="3">
    <source>
        <dbReference type="ARBA" id="ARBA00022989"/>
    </source>
</evidence>
<dbReference type="SUPFAM" id="SSF103473">
    <property type="entry name" value="MFS general substrate transporter"/>
    <property type="match status" value="1"/>
</dbReference>
<protein>
    <submittedName>
        <fullName evidence="7">Organic cation transporter protein</fullName>
    </submittedName>
</protein>
<name>A0A146LNY7_LYGHE</name>
<keyword evidence="3 5" id="KW-1133">Transmembrane helix</keyword>
<feature type="transmembrane region" description="Helical" evidence="5">
    <location>
        <begin position="397"/>
        <end position="420"/>
    </location>
</feature>
<gene>
    <name evidence="7" type="primary">Orct_6</name>
    <name evidence="7" type="ORF">g.84072</name>
</gene>
<evidence type="ECO:0000313" key="7">
    <source>
        <dbReference type="EMBL" id="JAQ08885.1"/>
    </source>
</evidence>
<dbReference type="GO" id="GO:0022857">
    <property type="term" value="F:transmembrane transporter activity"/>
    <property type="evidence" value="ECO:0007669"/>
    <property type="project" value="InterPro"/>
</dbReference>
<feature type="transmembrane region" description="Helical" evidence="5">
    <location>
        <begin position="344"/>
        <end position="365"/>
    </location>
</feature>
<dbReference type="AlphaFoldDB" id="A0A146LNY7"/>
<feature type="transmembrane region" description="Helical" evidence="5">
    <location>
        <begin position="166"/>
        <end position="186"/>
    </location>
</feature>
<feature type="transmembrane region" description="Helical" evidence="5">
    <location>
        <begin position="315"/>
        <end position="332"/>
    </location>
</feature>
<dbReference type="PANTHER" id="PTHR24064">
    <property type="entry name" value="SOLUTE CARRIER FAMILY 22 MEMBER"/>
    <property type="match status" value="1"/>
</dbReference>
<reference evidence="7" key="1">
    <citation type="journal article" date="2016" name="Gigascience">
        <title>De novo construction of an expanded transcriptome assembly for the western tarnished plant bug, Lygus hesperus.</title>
        <authorList>
            <person name="Tassone E.E."/>
            <person name="Geib S.M."/>
            <person name="Hall B."/>
            <person name="Fabrick J.A."/>
            <person name="Brent C.S."/>
            <person name="Hull J.J."/>
        </authorList>
    </citation>
    <scope>NUCLEOTIDE SEQUENCE</scope>
</reference>
<feature type="transmembrane region" description="Helical" evidence="5">
    <location>
        <begin position="108"/>
        <end position="129"/>
    </location>
</feature>
<dbReference type="InterPro" id="IPR020846">
    <property type="entry name" value="MFS_dom"/>
</dbReference>
<feature type="transmembrane region" description="Helical" evidence="5">
    <location>
        <begin position="20"/>
        <end position="41"/>
    </location>
</feature>
<feature type="transmembrane region" description="Helical" evidence="5">
    <location>
        <begin position="198"/>
        <end position="221"/>
    </location>
</feature>
<dbReference type="EMBL" id="GDHC01009744">
    <property type="protein sequence ID" value="JAQ08885.1"/>
    <property type="molecule type" value="Transcribed_RNA"/>
</dbReference>
<dbReference type="InterPro" id="IPR036259">
    <property type="entry name" value="MFS_trans_sf"/>
</dbReference>
<dbReference type="PROSITE" id="PS00216">
    <property type="entry name" value="SUGAR_TRANSPORT_1"/>
    <property type="match status" value="1"/>
</dbReference>